<evidence type="ECO:0000313" key="4">
    <source>
        <dbReference type="Proteomes" id="UP000009049"/>
    </source>
</evidence>
<organism evidence="3 4">
    <name type="scientific">Robiginitalea biformata (strain ATCC BAA-864 / DSM 15991 / KCTC 12146 / HTCC2501)</name>
    <dbReference type="NCBI Taxonomy" id="313596"/>
    <lineage>
        <taxon>Bacteria</taxon>
        <taxon>Pseudomonadati</taxon>
        <taxon>Bacteroidota</taxon>
        <taxon>Flavobacteriia</taxon>
        <taxon>Flavobacteriales</taxon>
        <taxon>Flavobacteriaceae</taxon>
        <taxon>Robiginitalea</taxon>
    </lineage>
</organism>
<protein>
    <submittedName>
        <fullName evidence="3">Fructosamine kinase</fullName>
    </submittedName>
</protein>
<dbReference type="PANTHER" id="PTHR12149:SF8">
    <property type="entry name" value="PROTEIN-RIBULOSAMINE 3-KINASE"/>
    <property type="match status" value="1"/>
</dbReference>
<dbReference type="RefSeq" id="WP_015753373.1">
    <property type="nucleotide sequence ID" value="NC_013222.1"/>
</dbReference>
<keyword evidence="2 3" id="KW-0418">Kinase</keyword>
<proteinExistence type="inferred from homology"/>
<dbReference type="PIRSF" id="PIRSF006221">
    <property type="entry name" value="Ketosamine-3-kinase"/>
    <property type="match status" value="1"/>
</dbReference>
<dbReference type="HOGENOM" id="CLU_036517_0_1_10"/>
<dbReference type="Pfam" id="PF03881">
    <property type="entry name" value="Fructosamin_kin"/>
    <property type="match status" value="1"/>
</dbReference>
<evidence type="ECO:0000256" key="2">
    <source>
        <dbReference type="PIRNR" id="PIRNR006221"/>
    </source>
</evidence>
<dbReference type="eggNOG" id="COG3001">
    <property type="taxonomic scope" value="Bacteria"/>
</dbReference>
<dbReference type="Gene3D" id="3.30.200.20">
    <property type="entry name" value="Phosphorylase Kinase, domain 1"/>
    <property type="match status" value="1"/>
</dbReference>
<dbReference type="OrthoDB" id="5291879at2"/>
<dbReference type="AlphaFoldDB" id="A4CI58"/>
<dbReference type="GO" id="GO:0016301">
    <property type="term" value="F:kinase activity"/>
    <property type="evidence" value="ECO:0007669"/>
    <property type="project" value="UniProtKB-UniRule"/>
</dbReference>
<dbReference type="PANTHER" id="PTHR12149">
    <property type="entry name" value="FRUCTOSAMINE 3 KINASE-RELATED PROTEIN"/>
    <property type="match status" value="1"/>
</dbReference>
<dbReference type="STRING" id="313596.RB2501_06940"/>
<dbReference type="KEGG" id="rbi:RB2501_06940"/>
<dbReference type="InterPro" id="IPR011009">
    <property type="entry name" value="Kinase-like_dom_sf"/>
</dbReference>
<dbReference type="Gene3D" id="3.90.1200.10">
    <property type="match status" value="1"/>
</dbReference>
<evidence type="ECO:0000256" key="1">
    <source>
        <dbReference type="ARBA" id="ARBA00009460"/>
    </source>
</evidence>
<dbReference type="EMBL" id="CP001712">
    <property type="protein sequence ID" value="EAR16616.1"/>
    <property type="molecule type" value="Genomic_DNA"/>
</dbReference>
<keyword evidence="2" id="KW-0808">Transferase</keyword>
<sequence>MASVSLHEALASQLGKRILSVTPVRGGDIASAYRVKTPGEMFFAKTMEGESGLQQLRAEAEGLRALSRTGTIRVPEIACVFPLVTGGCLVLEFIESRPGTPGEYRAFGIQLAELHSEPQEHFGWPGDNFIGSLPQSNTPGPDWADFYATRRLAPQYERAVSSGLLAPSEIPKPAAVARWLRTSAGEVQPALLHGDLWGGNHLIDRAGRAVLIDPAVYAGHSEVDLAMSRLFGGYPPDFYQGYHSVLPPAEGESRRRAIYQLYYLLVHLNLFGSSYAGGVREIGRDLFGTGH</sequence>
<comment type="similarity">
    <text evidence="1 2">Belongs to the fructosamine kinase family.</text>
</comment>
<keyword evidence="4" id="KW-1185">Reference proteome</keyword>
<reference evidence="3 4" key="1">
    <citation type="journal article" date="2009" name="J. Bacteriol.">
        <title>Complete genome sequence of Robiginitalea biformata HTCC2501.</title>
        <authorList>
            <person name="Oh H.M."/>
            <person name="Giovannoni S.J."/>
            <person name="Lee K."/>
            <person name="Ferriera S."/>
            <person name="Johnson J."/>
            <person name="Cho J.C."/>
        </authorList>
    </citation>
    <scope>NUCLEOTIDE SEQUENCE [LARGE SCALE GENOMIC DNA]</scope>
    <source>
        <strain evidence="4">ATCC BAA-864 / HTCC2501 / KCTC 12146</strain>
    </source>
</reference>
<dbReference type="InterPro" id="IPR016477">
    <property type="entry name" value="Fructo-/Ketosamine-3-kinase"/>
</dbReference>
<gene>
    <name evidence="3" type="ordered locus">RB2501_06940</name>
</gene>
<evidence type="ECO:0000313" key="3">
    <source>
        <dbReference type="EMBL" id="EAR16616.1"/>
    </source>
</evidence>
<dbReference type="Proteomes" id="UP000009049">
    <property type="component" value="Chromosome"/>
</dbReference>
<name>A4CI58_ROBBH</name>
<dbReference type="SUPFAM" id="SSF56112">
    <property type="entry name" value="Protein kinase-like (PK-like)"/>
    <property type="match status" value="1"/>
</dbReference>
<accession>A4CI58</accession>